<feature type="compositionally biased region" description="Polar residues" evidence="2">
    <location>
        <begin position="49"/>
        <end position="61"/>
    </location>
</feature>
<dbReference type="AlphaFoldDB" id="A0AAW6HRR9"/>
<evidence type="ECO:0000313" key="6">
    <source>
        <dbReference type="Proteomes" id="UP001216384"/>
    </source>
</evidence>
<proteinExistence type="predicted"/>
<dbReference type="Pfam" id="PF07554">
    <property type="entry name" value="FIVAR"/>
    <property type="match status" value="2"/>
</dbReference>
<reference evidence="5" key="1">
    <citation type="submission" date="2021-11" db="EMBL/GenBank/DDBJ databases">
        <title>Description of Mycoplasma bradburyaesp. nov.from sea birds: a tribute to a great mycoplasmologist.</title>
        <authorList>
            <person name="Ramirez A.S."/>
            <person name="Poveda C."/>
            <person name="Suarez-Perez A."/>
            <person name="Rosales R.S."/>
            <person name="Dijkman R."/>
            <person name="Feberwee A."/>
            <person name="Spergser J."/>
            <person name="Szostak M.P."/>
            <person name="Ressel L."/>
            <person name="Calabuig P."/>
            <person name="Catania S."/>
            <person name="Gobbo F."/>
            <person name="Timofte D."/>
            <person name="Poveda J.B."/>
        </authorList>
    </citation>
    <scope>NUCLEOTIDE SEQUENCE</scope>
    <source>
        <strain evidence="5">T264</strain>
    </source>
</reference>
<feature type="chain" id="PRO_5043364049" description="Haemagglutinin Mycoplasma domain-containing protein" evidence="3">
    <location>
        <begin position="23"/>
        <end position="594"/>
    </location>
</feature>
<dbReference type="RefSeq" id="WP_272404039.1">
    <property type="nucleotide sequence ID" value="NZ_JAJHZP010000014.1"/>
</dbReference>
<dbReference type="Pfam" id="PF05692">
    <property type="entry name" value="Myco_haema"/>
    <property type="match status" value="1"/>
</dbReference>
<sequence>MKNKKILNIASLLGIFSVVSLSMTSCNGLKPSNSQMNNEKSTNRDELNNGLNPITPDNSGVSVDEMDNSVVNKLKTELSQLITNKNSIVSMYADYAKIKKELENAYTNAETINNNNGSNKEQLENAKDNLESAINKARTDKNEFDDKNQSLVSAYNNLKNIVKSKNTNLDQFESAKYKGIKDKLNILYENAETILNNTLQPERDLQIDTITSKKIEIDTAISNISTWKTNADMFSNYLMYKITQEKFQGTFTKTGTQSANYSFVGFSNDEQHDFKFAKRVVKENVASASLSNSDQLTDVSWIYDLTGTDAKYEFNFEYFGPSNAFLYFPYKLAKSSDINNLSLKYKLNTSQTQEITLENPEVKSIKIAKVRLNNLIFGQNTISFNTDNNKVTPMIGNMYITSSEDSENNIYNNIFGNEISNTNQNSITVNFLKGYGLANKHDTIIRRYNATLDDRGSAQQHFVLGFLGNNGTTNPESNESYYSFYVNAPQKGNYDISGIFSSGETNNNNIRGIILWRDSYNNDKKARFDRLISFNSWDKLKTFTKTDKASGFSGSLELEKGLNKIIVSGNMPAKPAPNLGNLTFTLTTIDSRSM</sequence>
<feature type="region of interest" description="Disordered" evidence="2">
    <location>
        <begin position="28"/>
        <end position="62"/>
    </location>
</feature>
<gene>
    <name evidence="5" type="ORF">LNO71_02705</name>
</gene>
<evidence type="ECO:0000256" key="3">
    <source>
        <dbReference type="SAM" id="SignalP"/>
    </source>
</evidence>
<name>A0AAW6HRR9_9MOLU</name>
<comment type="caution">
    <text evidence="5">The sequence shown here is derived from an EMBL/GenBank/DDBJ whole genome shotgun (WGS) entry which is preliminary data.</text>
</comment>
<dbReference type="EMBL" id="JAJHZP010000014">
    <property type="protein sequence ID" value="MDC4183551.1"/>
    <property type="molecule type" value="Genomic_DNA"/>
</dbReference>
<evidence type="ECO:0000256" key="1">
    <source>
        <dbReference type="SAM" id="Coils"/>
    </source>
</evidence>
<feature type="signal peptide" evidence="3">
    <location>
        <begin position="1"/>
        <end position="22"/>
    </location>
</feature>
<feature type="domain" description="Haemagglutinin Mycoplasma" evidence="4">
    <location>
        <begin position="359"/>
        <end position="586"/>
    </location>
</feature>
<evidence type="ECO:0000256" key="2">
    <source>
        <dbReference type="SAM" id="MobiDB-lite"/>
    </source>
</evidence>
<protein>
    <recommendedName>
        <fullName evidence="4">Haemagglutinin Mycoplasma domain-containing protein</fullName>
    </recommendedName>
</protein>
<organism evidence="5 6">
    <name type="scientific">Mycoplasma bradburyae</name>
    <dbReference type="NCBI Taxonomy" id="2963128"/>
    <lineage>
        <taxon>Bacteria</taxon>
        <taxon>Bacillati</taxon>
        <taxon>Mycoplasmatota</taxon>
        <taxon>Mollicutes</taxon>
        <taxon>Mycoplasmataceae</taxon>
        <taxon>Mycoplasma</taxon>
    </lineage>
</organism>
<dbReference type="PROSITE" id="PS51257">
    <property type="entry name" value="PROKAR_LIPOPROTEIN"/>
    <property type="match status" value="1"/>
</dbReference>
<evidence type="ECO:0000313" key="5">
    <source>
        <dbReference type="EMBL" id="MDC4183551.1"/>
    </source>
</evidence>
<dbReference type="InterPro" id="IPR008692">
    <property type="entry name" value="Hemogglutn_Mycoplasma"/>
</dbReference>
<evidence type="ECO:0000259" key="4">
    <source>
        <dbReference type="Pfam" id="PF05692"/>
    </source>
</evidence>
<dbReference type="Proteomes" id="UP001216384">
    <property type="component" value="Unassembled WGS sequence"/>
</dbReference>
<keyword evidence="1" id="KW-0175">Coiled coil</keyword>
<accession>A0AAW6HRR9</accession>
<feature type="coiled-coil region" evidence="1">
    <location>
        <begin position="95"/>
        <end position="175"/>
    </location>
</feature>
<dbReference type="Gene3D" id="2.60.120.260">
    <property type="entry name" value="Galactose-binding domain-like"/>
    <property type="match status" value="1"/>
</dbReference>
<feature type="compositionally biased region" description="Polar residues" evidence="2">
    <location>
        <begin position="28"/>
        <end position="40"/>
    </location>
</feature>
<keyword evidence="3" id="KW-0732">Signal</keyword>